<name>A0A221W744_9PSEU</name>
<proteinExistence type="predicted"/>
<organism evidence="2 3">
    <name type="scientific">Actinoalloteichus hoggarensis</name>
    <dbReference type="NCBI Taxonomy" id="1470176"/>
    <lineage>
        <taxon>Bacteria</taxon>
        <taxon>Bacillati</taxon>
        <taxon>Actinomycetota</taxon>
        <taxon>Actinomycetes</taxon>
        <taxon>Pseudonocardiales</taxon>
        <taxon>Pseudonocardiaceae</taxon>
        <taxon>Actinoalloteichus</taxon>
    </lineage>
</organism>
<gene>
    <name evidence="2" type="ORF">AHOG_19220</name>
</gene>
<feature type="region of interest" description="Disordered" evidence="1">
    <location>
        <begin position="1"/>
        <end position="46"/>
    </location>
</feature>
<keyword evidence="3" id="KW-1185">Reference proteome</keyword>
<feature type="compositionally biased region" description="Low complexity" evidence="1">
    <location>
        <begin position="23"/>
        <end position="46"/>
    </location>
</feature>
<evidence type="ECO:0000256" key="1">
    <source>
        <dbReference type="SAM" id="MobiDB-lite"/>
    </source>
</evidence>
<reference evidence="2 3" key="1">
    <citation type="submission" date="2017-07" db="EMBL/GenBank/DDBJ databases">
        <title>Complete genome sequence of Actinoalloteichus hoggarensis DSM 45943, type strain of Actinoalloteichus hoggarensis.</title>
        <authorList>
            <person name="Ruckert C."/>
            <person name="Nouioui I."/>
            <person name="Willmese J."/>
            <person name="van Wezel G."/>
            <person name="Klenk H.-P."/>
            <person name="Kalinowski J."/>
            <person name="Zotchev S.B."/>
        </authorList>
    </citation>
    <scope>NUCLEOTIDE SEQUENCE [LARGE SCALE GENOMIC DNA]</scope>
    <source>
        <strain evidence="2 3">DSM 45943</strain>
    </source>
</reference>
<protein>
    <submittedName>
        <fullName evidence="2">Uncharacterized protein</fullName>
    </submittedName>
</protein>
<evidence type="ECO:0000313" key="3">
    <source>
        <dbReference type="Proteomes" id="UP000204221"/>
    </source>
</evidence>
<dbReference type="EMBL" id="CP022521">
    <property type="protein sequence ID" value="ASO21466.1"/>
    <property type="molecule type" value="Genomic_DNA"/>
</dbReference>
<accession>A0A221W744</accession>
<evidence type="ECO:0000313" key="2">
    <source>
        <dbReference type="EMBL" id="ASO21466.1"/>
    </source>
</evidence>
<dbReference type="AlphaFoldDB" id="A0A221W744"/>
<dbReference type="KEGG" id="ahg:AHOG_19220"/>
<dbReference type="Proteomes" id="UP000204221">
    <property type="component" value="Chromosome"/>
</dbReference>
<sequence length="46" mass="4477">MGGSGAAPAHLLINDSWMPPRRPGAADGDTAAVAAPASNPPVANLL</sequence>